<evidence type="ECO:0000313" key="3">
    <source>
        <dbReference type="Proteomes" id="UP001500909"/>
    </source>
</evidence>
<reference evidence="2 3" key="1">
    <citation type="journal article" date="2019" name="Int. J. Syst. Evol. Microbiol.">
        <title>The Global Catalogue of Microorganisms (GCM) 10K type strain sequencing project: providing services to taxonomists for standard genome sequencing and annotation.</title>
        <authorList>
            <consortium name="The Broad Institute Genomics Platform"/>
            <consortium name="The Broad Institute Genome Sequencing Center for Infectious Disease"/>
            <person name="Wu L."/>
            <person name="Ma J."/>
        </authorList>
    </citation>
    <scope>NUCLEOTIDE SEQUENCE [LARGE SCALE GENOMIC DNA]</scope>
    <source>
        <strain evidence="2 3">JCM 4805</strain>
    </source>
</reference>
<sequence>MTGRQLDVEGREVPAEQVGPPPPPPEPAPKKPKPAPPAECAGQIPMPLPREVLLCDTDEVPPLLLW</sequence>
<gene>
    <name evidence="2" type="ORF">GCM10010361_77750</name>
</gene>
<dbReference type="EMBL" id="BAAABY010000070">
    <property type="protein sequence ID" value="GAA0500736.1"/>
    <property type="molecule type" value="Genomic_DNA"/>
</dbReference>
<accession>A0ABN1BNG9</accession>
<dbReference type="Proteomes" id="UP001500909">
    <property type="component" value="Unassembled WGS sequence"/>
</dbReference>
<keyword evidence="3" id="KW-1185">Reference proteome</keyword>
<organism evidence="2 3">
    <name type="scientific">Streptomyces olivaceiscleroticus</name>
    <dbReference type="NCBI Taxonomy" id="68245"/>
    <lineage>
        <taxon>Bacteria</taxon>
        <taxon>Bacillati</taxon>
        <taxon>Actinomycetota</taxon>
        <taxon>Actinomycetes</taxon>
        <taxon>Kitasatosporales</taxon>
        <taxon>Streptomycetaceae</taxon>
        <taxon>Streptomyces</taxon>
    </lineage>
</organism>
<evidence type="ECO:0000256" key="1">
    <source>
        <dbReference type="SAM" id="MobiDB-lite"/>
    </source>
</evidence>
<evidence type="ECO:0000313" key="2">
    <source>
        <dbReference type="EMBL" id="GAA0500736.1"/>
    </source>
</evidence>
<proteinExistence type="predicted"/>
<name>A0ABN1BNG9_9ACTN</name>
<feature type="compositionally biased region" description="Basic and acidic residues" evidence="1">
    <location>
        <begin position="1"/>
        <end position="14"/>
    </location>
</feature>
<feature type="region of interest" description="Disordered" evidence="1">
    <location>
        <begin position="1"/>
        <end position="44"/>
    </location>
</feature>
<protein>
    <submittedName>
        <fullName evidence="2">Uncharacterized protein</fullName>
    </submittedName>
</protein>
<comment type="caution">
    <text evidence="2">The sequence shown here is derived from an EMBL/GenBank/DDBJ whole genome shotgun (WGS) entry which is preliminary data.</text>
</comment>